<dbReference type="PANTHER" id="PTHR45138:SF9">
    <property type="entry name" value="DIGUANYLATE CYCLASE DGCM-RELATED"/>
    <property type="match status" value="1"/>
</dbReference>
<dbReference type="GO" id="GO:0005886">
    <property type="term" value="C:plasma membrane"/>
    <property type="evidence" value="ECO:0007669"/>
    <property type="project" value="TreeGrafter"/>
</dbReference>
<evidence type="ECO:0000313" key="6">
    <source>
        <dbReference type="Proteomes" id="UP000283513"/>
    </source>
</evidence>
<evidence type="ECO:0000256" key="1">
    <source>
        <dbReference type="SAM" id="Phobius"/>
    </source>
</evidence>
<dbReference type="Proteomes" id="UP000283513">
    <property type="component" value="Unassembled WGS sequence"/>
</dbReference>
<dbReference type="InterPro" id="IPR050469">
    <property type="entry name" value="Diguanylate_Cyclase"/>
</dbReference>
<dbReference type="InterPro" id="IPR003660">
    <property type="entry name" value="HAMP_dom"/>
</dbReference>
<gene>
    <name evidence="5" type="ORF">DW856_02795</name>
    <name evidence="4" type="ORF">GMD50_07200</name>
</gene>
<dbReference type="Pfam" id="PF00990">
    <property type="entry name" value="GGDEF"/>
    <property type="match status" value="1"/>
</dbReference>
<reference evidence="5 6" key="1">
    <citation type="submission" date="2018-08" db="EMBL/GenBank/DDBJ databases">
        <title>A genome reference for cultivated species of the human gut microbiota.</title>
        <authorList>
            <person name="Zou Y."/>
            <person name="Xue W."/>
            <person name="Luo G."/>
        </authorList>
    </citation>
    <scope>NUCLEOTIDE SEQUENCE [LARGE SCALE GENOMIC DNA]</scope>
    <source>
        <strain evidence="5 6">AM37-1AC</strain>
    </source>
</reference>
<reference evidence="4 7" key="2">
    <citation type="journal article" date="2019" name="Nat. Med.">
        <title>A library of human gut bacterial isolates paired with longitudinal multiomics data enables mechanistic microbiome research.</title>
        <authorList>
            <person name="Poyet M."/>
            <person name="Groussin M."/>
            <person name="Gibbons S.M."/>
            <person name="Avila-Pacheco J."/>
            <person name="Jiang X."/>
            <person name="Kearney S.M."/>
            <person name="Perrotta A.R."/>
            <person name="Berdy B."/>
            <person name="Zhao S."/>
            <person name="Lieberman T.D."/>
            <person name="Swanson P.K."/>
            <person name="Smith M."/>
            <person name="Roesemann S."/>
            <person name="Alexander J.E."/>
            <person name="Rich S.A."/>
            <person name="Livny J."/>
            <person name="Vlamakis H."/>
            <person name="Clish C."/>
            <person name="Bullock K."/>
            <person name="Deik A."/>
            <person name="Scott J."/>
            <person name="Pierce K.A."/>
            <person name="Xavier R.J."/>
            <person name="Alm E.J."/>
        </authorList>
    </citation>
    <scope>NUCLEOTIDE SEQUENCE [LARGE SCALE GENOMIC DNA]</scope>
    <source>
        <strain evidence="4 7">BIOML-A1</strain>
    </source>
</reference>
<keyword evidence="1" id="KW-0472">Membrane</keyword>
<dbReference type="PROSITE" id="PS50885">
    <property type="entry name" value="HAMP"/>
    <property type="match status" value="1"/>
</dbReference>
<dbReference type="SUPFAM" id="SSF55073">
    <property type="entry name" value="Nucleotide cyclase"/>
    <property type="match status" value="1"/>
</dbReference>
<sequence length="553" mass="63251">MEEAASMKLKHSILGLLLLFTLIPLGIFGIFSIYETNRKIDELTEQNVRAISENQVMNIKNFTQDRNNEMDMIASYQLTQNAILYSLRENESPLARNYVDNLLKERKKYSIFVASISVVNRNFHVVSSSEEYEPGTVSAMKDVDPKYQTGEFIIGDVYERITDDGRKNVVPAYTGVYYNNELIGYVMEELDTAYFDDLRLNMDTLADGTFYLLDGNGAIITAGDTKNKRSLKTFVSKSSDRNDFQKKWDAIDHEKNPSGYVRYRYHRQDYITYYSDVENTCWGIRVTENLSAQKQTGRTYGMLITLGLSALIIGVCCTQYFMTKKIFAPITHILQVFAQIRESEDYSLRVHIQEKHETGELAAGINELLDYVEQADRKEKERQQKLLQMAENDPLTGIKNKKAIEKEMLSMVQRAVESHEQITFGFVDIDDFRDYNTNYGHQEGDAVIQFVAQTLKENIHGAVGRIGGDEFAFCYAGELEPERIRHNADKILEILRTQHVNEQTGEVLPVPCSIGIVMSQGDTLDYTQLIRKADLAMYQAKENGKNTFVLNVD</sequence>
<dbReference type="CDD" id="cd01949">
    <property type="entry name" value="GGDEF"/>
    <property type="match status" value="1"/>
</dbReference>
<dbReference type="GO" id="GO:0052621">
    <property type="term" value="F:diguanylate cyclase activity"/>
    <property type="evidence" value="ECO:0007669"/>
    <property type="project" value="TreeGrafter"/>
</dbReference>
<dbReference type="InterPro" id="IPR000160">
    <property type="entry name" value="GGDEF_dom"/>
</dbReference>
<evidence type="ECO:0000259" key="3">
    <source>
        <dbReference type="PROSITE" id="PS50887"/>
    </source>
</evidence>
<dbReference type="InterPro" id="IPR029787">
    <property type="entry name" value="Nucleotide_cyclase"/>
</dbReference>
<dbReference type="Gene3D" id="3.30.70.270">
    <property type="match status" value="1"/>
</dbReference>
<name>A0A3R6GC63_9FIRM</name>
<dbReference type="PROSITE" id="PS50887">
    <property type="entry name" value="GGDEF"/>
    <property type="match status" value="1"/>
</dbReference>
<keyword evidence="1" id="KW-1133">Transmembrane helix</keyword>
<dbReference type="EMBL" id="WNAJ01000006">
    <property type="protein sequence ID" value="MTR84847.1"/>
    <property type="molecule type" value="Genomic_DNA"/>
</dbReference>
<dbReference type="GO" id="GO:1902201">
    <property type="term" value="P:negative regulation of bacterial-type flagellum-dependent cell motility"/>
    <property type="evidence" value="ECO:0007669"/>
    <property type="project" value="TreeGrafter"/>
</dbReference>
<organism evidence="4 7">
    <name type="scientific">Roseburia intestinalis</name>
    <dbReference type="NCBI Taxonomy" id="166486"/>
    <lineage>
        <taxon>Bacteria</taxon>
        <taxon>Bacillati</taxon>
        <taxon>Bacillota</taxon>
        <taxon>Clostridia</taxon>
        <taxon>Lachnospirales</taxon>
        <taxon>Lachnospiraceae</taxon>
        <taxon>Roseburia</taxon>
    </lineage>
</organism>
<feature type="domain" description="HAMP" evidence="2">
    <location>
        <begin position="324"/>
        <end position="377"/>
    </location>
</feature>
<protein>
    <submittedName>
        <fullName evidence="4">Diguanylate cyclase</fullName>
    </submittedName>
</protein>
<dbReference type="AlphaFoldDB" id="A0A3R6GC63"/>
<accession>A0A3R6GC63</accession>
<dbReference type="NCBIfam" id="TIGR00254">
    <property type="entry name" value="GGDEF"/>
    <property type="match status" value="1"/>
</dbReference>
<feature type="transmembrane region" description="Helical" evidence="1">
    <location>
        <begin position="12"/>
        <end position="34"/>
    </location>
</feature>
<dbReference type="EMBL" id="QSHO01000002">
    <property type="protein sequence ID" value="RHC19813.1"/>
    <property type="molecule type" value="Genomic_DNA"/>
</dbReference>
<feature type="domain" description="GGDEF" evidence="3">
    <location>
        <begin position="420"/>
        <end position="553"/>
    </location>
</feature>
<dbReference type="InterPro" id="IPR043128">
    <property type="entry name" value="Rev_trsase/Diguanyl_cyclase"/>
</dbReference>
<evidence type="ECO:0000259" key="2">
    <source>
        <dbReference type="PROSITE" id="PS50885"/>
    </source>
</evidence>
<dbReference type="Gene3D" id="6.10.340.10">
    <property type="match status" value="1"/>
</dbReference>
<evidence type="ECO:0000313" key="5">
    <source>
        <dbReference type="EMBL" id="RHC19813.1"/>
    </source>
</evidence>
<evidence type="ECO:0000313" key="7">
    <source>
        <dbReference type="Proteomes" id="UP000478483"/>
    </source>
</evidence>
<feature type="transmembrane region" description="Helical" evidence="1">
    <location>
        <begin position="300"/>
        <end position="322"/>
    </location>
</feature>
<dbReference type="Proteomes" id="UP000478483">
    <property type="component" value="Unassembled WGS sequence"/>
</dbReference>
<keyword evidence="1" id="KW-0812">Transmembrane</keyword>
<dbReference type="Gene3D" id="3.30.450.20">
    <property type="entry name" value="PAS domain"/>
    <property type="match status" value="1"/>
</dbReference>
<proteinExistence type="predicted"/>
<dbReference type="GO" id="GO:0043709">
    <property type="term" value="P:cell adhesion involved in single-species biofilm formation"/>
    <property type="evidence" value="ECO:0007669"/>
    <property type="project" value="TreeGrafter"/>
</dbReference>
<dbReference type="SMART" id="SM00267">
    <property type="entry name" value="GGDEF"/>
    <property type="match status" value="1"/>
</dbReference>
<evidence type="ECO:0000313" key="4">
    <source>
        <dbReference type="EMBL" id="MTR84847.1"/>
    </source>
</evidence>
<dbReference type="PANTHER" id="PTHR45138">
    <property type="entry name" value="REGULATORY COMPONENTS OF SENSORY TRANSDUCTION SYSTEM"/>
    <property type="match status" value="1"/>
</dbReference>
<comment type="caution">
    <text evidence="4">The sequence shown here is derived from an EMBL/GenBank/DDBJ whole genome shotgun (WGS) entry which is preliminary data.</text>
</comment>
<dbReference type="GO" id="GO:0007165">
    <property type="term" value="P:signal transduction"/>
    <property type="evidence" value="ECO:0007669"/>
    <property type="project" value="InterPro"/>
</dbReference>